<dbReference type="CDD" id="cd00302">
    <property type="entry name" value="cytochrome_P450"/>
    <property type="match status" value="1"/>
</dbReference>
<dbReference type="Gene3D" id="1.10.630.10">
    <property type="entry name" value="Cytochrome P450"/>
    <property type="match status" value="1"/>
</dbReference>
<dbReference type="GO" id="GO:0016705">
    <property type="term" value="F:oxidoreductase activity, acting on paired donors, with incorporation or reduction of molecular oxygen"/>
    <property type="evidence" value="ECO:0007669"/>
    <property type="project" value="InterPro"/>
</dbReference>
<organism evidence="3 4">
    <name type="scientific">Streptomyces venezuelae</name>
    <dbReference type="NCBI Taxonomy" id="54571"/>
    <lineage>
        <taxon>Bacteria</taxon>
        <taxon>Bacillati</taxon>
        <taxon>Actinomycetota</taxon>
        <taxon>Actinomycetes</taxon>
        <taxon>Kitasatosporales</taxon>
        <taxon>Streptomycetaceae</taxon>
        <taxon>Streptomyces</taxon>
    </lineage>
</organism>
<gene>
    <name evidence="3" type="ORF">DEJ49_00025</name>
</gene>
<dbReference type="GO" id="GO:0005506">
    <property type="term" value="F:iron ion binding"/>
    <property type="evidence" value="ECO:0007669"/>
    <property type="project" value="InterPro"/>
</dbReference>
<evidence type="ECO:0000256" key="2">
    <source>
        <dbReference type="SAM" id="MobiDB-lite"/>
    </source>
</evidence>
<dbReference type="RefSeq" id="WP_150181746.1">
    <property type="nucleotide sequence ID" value="NZ_CP029191.1"/>
</dbReference>
<dbReference type="SUPFAM" id="SSF48264">
    <property type="entry name" value="Cytochrome P450"/>
    <property type="match status" value="1"/>
</dbReference>
<accession>A0A5P2CE00</accession>
<name>A0A5P2CE00_STRVZ</name>
<dbReference type="Pfam" id="PF00067">
    <property type="entry name" value="p450"/>
    <property type="match status" value="1"/>
</dbReference>
<comment type="similarity">
    <text evidence="1">Belongs to the cytochrome P450 family.</text>
</comment>
<sequence>MRLGVRVRLRQDPLAYIEELSRGSTAEVMRLPWGGWCVRDTELAQVLLRDPEFNVGGSVFFGALLPDRGAQVEVGRAVRGLLREGVPSCRAVLGEAVAGLPVVSRWPGAGTRLVYRCLADVLLHPGAPEGVRGLLRQAAHEGVAVRAPYAWQRARAEVVRARLVGALAEEVRRRRRRPVGEPRDLLDAVLTVCPRAEMADRAVADLYLMMFRAIMSPVSSSLAWSVLLGCLHHTRAAPWPWPVDHVVREAVRHRPVPWMLGRTLPRAVELGGTVFEAGELLSVCPYLLHHDGRHWDAPDVFRPERWAESGGHGPYVPFGMGPFSCAGAAVAHTLLTESLAALTDQAFLTVAGGDARAVMSEGNAPRPFVLHRTPDPPSARQLGRR</sequence>
<dbReference type="PANTHER" id="PTHR24305">
    <property type="entry name" value="CYTOCHROME P450"/>
    <property type="match status" value="1"/>
</dbReference>
<dbReference type="InterPro" id="IPR001128">
    <property type="entry name" value="Cyt_P450"/>
</dbReference>
<proteinExistence type="inferred from homology"/>
<evidence type="ECO:0000313" key="3">
    <source>
        <dbReference type="EMBL" id="QES39571.1"/>
    </source>
</evidence>
<dbReference type="AlphaFoldDB" id="A0A5P2CE00"/>
<dbReference type="InterPro" id="IPR036396">
    <property type="entry name" value="Cyt_P450_sf"/>
</dbReference>
<evidence type="ECO:0000313" key="4">
    <source>
        <dbReference type="Proteomes" id="UP000324015"/>
    </source>
</evidence>
<dbReference type="Proteomes" id="UP000324015">
    <property type="component" value="Chromosome"/>
</dbReference>
<dbReference type="GO" id="GO:0004497">
    <property type="term" value="F:monooxygenase activity"/>
    <property type="evidence" value="ECO:0007669"/>
    <property type="project" value="InterPro"/>
</dbReference>
<dbReference type="InterPro" id="IPR050121">
    <property type="entry name" value="Cytochrome_P450_monoxygenase"/>
</dbReference>
<feature type="region of interest" description="Disordered" evidence="2">
    <location>
        <begin position="365"/>
        <end position="385"/>
    </location>
</feature>
<dbReference type="PANTHER" id="PTHR24305:SF166">
    <property type="entry name" value="CYTOCHROME P450 12A4, MITOCHONDRIAL-RELATED"/>
    <property type="match status" value="1"/>
</dbReference>
<reference evidence="3 4" key="1">
    <citation type="submission" date="2018-05" db="EMBL/GenBank/DDBJ databases">
        <title>Streptomyces venezuelae.</title>
        <authorList>
            <person name="Kim W."/>
            <person name="Lee N."/>
            <person name="Cho B.-K."/>
        </authorList>
    </citation>
    <scope>NUCLEOTIDE SEQUENCE [LARGE SCALE GENOMIC DNA]</scope>
    <source>
        <strain evidence="3 4">ATCC 14585</strain>
    </source>
</reference>
<dbReference type="GO" id="GO:0020037">
    <property type="term" value="F:heme binding"/>
    <property type="evidence" value="ECO:0007669"/>
    <property type="project" value="InterPro"/>
</dbReference>
<dbReference type="EMBL" id="CP029191">
    <property type="protein sequence ID" value="QES39571.1"/>
    <property type="molecule type" value="Genomic_DNA"/>
</dbReference>
<protein>
    <submittedName>
        <fullName evidence="3">Cytochrome P450</fullName>
    </submittedName>
</protein>
<evidence type="ECO:0000256" key="1">
    <source>
        <dbReference type="ARBA" id="ARBA00010617"/>
    </source>
</evidence>